<protein>
    <submittedName>
        <fullName evidence="4">Uncharacterized protein</fullName>
    </submittedName>
</protein>
<dbReference type="Gene3D" id="3.40.50.300">
    <property type="entry name" value="P-loop containing nucleotide triphosphate hydrolases"/>
    <property type="match status" value="1"/>
</dbReference>
<dbReference type="Proteomes" id="UP001152523">
    <property type="component" value="Unassembled WGS sequence"/>
</dbReference>
<accession>A0AAV0G3T4</accession>
<dbReference type="SUPFAM" id="SSF52540">
    <property type="entry name" value="P-loop containing nucleoside triphosphate hydrolases"/>
    <property type="match status" value="1"/>
</dbReference>
<comment type="caution">
    <text evidence="4">The sequence shown here is derived from an EMBL/GenBank/DDBJ whole genome shotgun (WGS) entry which is preliminary data.</text>
</comment>
<keyword evidence="3" id="KW-0472">Membrane</keyword>
<dbReference type="InterPro" id="IPR027417">
    <property type="entry name" value="P-loop_NTPase"/>
</dbReference>
<organism evidence="4 5">
    <name type="scientific">Cuscuta epithymum</name>
    <dbReference type="NCBI Taxonomy" id="186058"/>
    <lineage>
        <taxon>Eukaryota</taxon>
        <taxon>Viridiplantae</taxon>
        <taxon>Streptophyta</taxon>
        <taxon>Embryophyta</taxon>
        <taxon>Tracheophyta</taxon>
        <taxon>Spermatophyta</taxon>
        <taxon>Magnoliopsida</taxon>
        <taxon>eudicotyledons</taxon>
        <taxon>Gunneridae</taxon>
        <taxon>Pentapetalae</taxon>
        <taxon>asterids</taxon>
        <taxon>lamiids</taxon>
        <taxon>Solanales</taxon>
        <taxon>Convolvulaceae</taxon>
        <taxon>Cuscuteae</taxon>
        <taxon>Cuscuta</taxon>
        <taxon>Cuscuta subgen. Cuscuta</taxon>
    </lineage>
</organism>
<keyword evidence="2" id="KW-0694">RNA-binding</keyword>
<evidence type="ECO:0000256" key="3">
    <source>
        <dbReference type="SAM" id="Phobius"/>
    </source>
</evidence>
<feature type="transmembrane region" description="Helical" evidence="3">
    <location>
        <begin position="118"/>
        <end position="143"/>
    </location>
</feature>
<comment type="subcellular location">
    <subcellularLocation>
        <location evidence="1">Plastid</location>
    </subcellularLocation>
</comment>
<keyword evidence="3" id="KW-0812">Transmembrane</keyword>
<name>A0AAV0G3T4_9ASTE</name>
<dbReference type="PANTHER" id="PTHR47958">
    <property type="entry name" value="ATP-DEPENDENT RNA HELICASE DBP3"/>
    <property type="match status" value="1"/>
</dbReference>
<sequence>MPPDALEITGKFMNKPLTIIVKGYELTLEGIKQFDVNVDKGDWKLETLCDLYETLAITQSVILVNTDKMCGRHHTISATHVNMDQNTRDIIMREFWSGSSRVHITTDFKMVQFYFLKLLLILSSCTVSFQVNCGFLVFEFVFFI</sequence>
<evidence type="ECO:0000256" key="2">
    <source>
        <dbReference type="ARBA" id="ARBA00022884"/>
    </source>
</evidence>
<evidence type="ECO:0000313" key="5">
    <source>
        <dbReference type="Proteomes" id="UP001152523"/>
    </source>
</evidence>
<reference evidence="4" key="1">
    <citation type="submission" date="2022-07" db="EMBL/GenBank/DDBJ databases">
        <authorList>
            <person name="Macas J."/>
            <person name="Novak P."/>
            <person name="Neumann P."/>
        </authorList>
    </citation>
    <scope>NUCLEOTIDE SEQUENCE</scope>
</reference>
<proteinExistence type="predicted"/>
<keyword evidence="3" id="KW-1133">Transmembrane helix</keyword>
<keyword evidence="5" id="KW-1185">Reference proteome</keyword>
<evidence type="ECO:0000256" key="1">
    <source>
        <dbReference type="ARBA" id="ARBA00004474"/>
    </source>
</evidence>
<dbReference type="GO" id="GO:0003723">
    <property type="term" value="F:RNA binding"/>
    <property type="evidence" value="ECO:0007669"/>
    <property type="project" value="UniProtKB-KW"/>
</dbReference>
<dbReference type="AlphaFoldDB" id="A0AAV0G3T4"/>
<evidence type="ECO:0000313" key="4">
    <source>
        <dbReference type="EMBL" id="CAH9141915.1"/>
    </source>
</evidence>
<dbReference type="EMBL" id="CAMAPF010001034">
    <property type="protein sequence ID" value="CAH9141915.1"/>
    <property type="molecule type" value="Genomic_DNA"/>
</dbReference>
<dbReference type="GO" id="GO:0009536">
    <property type="term" value="C:plastid"/>
    <property type="evidence" value="ECO:0007669"/>
    <property type="project" value="UniProtKB-SubCell"/>
</dbReference>
<gene>
    <name evidence="4" type="ORF">CEPIT_LOCUS39497</name>
</gene>